<reference evidence="13" key="1">
    <citation type="journal article" date="2019" name="Int. J. Syst. Evol. Microbiol.">
        <title>The Global Catalogue of Microorganisms (GCM) 10K type strain sequencing project: providing services to taxonomists for standard genome sequencing and annotation.</title>
        <authorList>
            <consortium name="The Broad Institute Genomics Platform"/>
            <consortium name="The Broad Institute Genome Sequencing Center for Infectious Disease"/>
            <person name="Wu L."/>
            <person name="Ma J."/>
        </authorList>
    </citation>
    <scope>NUCLEOTIDE SEQUENCE [LARGE SCALE GENOMIC DNA]</scope>
    <source>
        <strain evidence="13">JCM 17925</strain>
    </source>
</reference>
<evidence type="ECO:0000256" key="2">
    <source>
        <dbReference type="ARBA" id="ARBA00022448"/>
    </source>
</evidence>
<keyword evidence="5 9" id="KW-0798">TonB box</keyword>
<evidence type="ECO:0000256" key="9">
    <source>
        <dbReference type="RuleBase" id="RU003357"/>
    </source>
</evidence>
<evidence type="ECO:0000259" key="11">
    <source>
        <dbReference type="Pfam" id="PF07715"/>
    </source>
</evidence>
<keyword evidence="3 8" id="KW-1134">Transmembrane beta strand</keyword>
<dbReference type="NCBIfam" id="TIGR04057">
    <property type="entry name" value="SusC_RagA_signa"/>
    <property type="match status" value="1"/>
</dbReference>
<dbReference type="InterPro" id="IPR012910">
    <property type="entry name" value="Plug_dom"/>
</dbReference>
<accession>A0ABP8K276</accession>
<dbReference type="Proteomes" id="UP001500936">
    <property type="component" value="Unassembled WGS sequence"/>
</dbReference>
<name>A0ABP8K276_9BACT</name>
<dbReference type="Pfam" id="PF07715">
    <property type="entry name" value="Plug"/>
    <property type="match status" value="1"/>
</dbReference>
<keyword evidence="12" id="KW-0675">Receptor</keyword>
<dbReference type="InterPro" id="IPR037066">
    <property type="entry name" value="Plug_dom_sf"/>
</dbReference>
<organism evidence="12 13">
    <name type="scientific">Nibrella viscosa</name>
    <dbReference type="NCBI Taxonomy" id="1084524"/>
    <lineage>
        <taxon>Bacteria</taxon>
        <taxon>Pseudomonadati</taxon>
        <taxon>Bacteroidota</taxon>
        <taxon>Cytophagia</taxon>
        <taxon>Cytophagales</taxon>
        <taxon>Spirosomataceae</taxon>
        <taxon>Nibrella</taxon>
    </lineage>
</organism>
<evidence type="ECO:0000256" key="6">
    <source>
        <dbReference type="ARBA" id="ARBA00023136"/>
    </source>
</evidence>
<dbReference type="Gene3D" id="2.170.130.10">
    <property type="entry name" value="TonB-dependent receptor, plug domain"/>
    <property type="match status" value="1"/>
</dbReference>
<comment type="similarity">
    <text evidence="8 9">Belongs to the TonB-dependent receptor family.</text>
</comment>
<dbReference type="PROSITE" id="PS52016">
    <property type="entry name" value="TONB_DEPENDENT_REC_3"/>
    <property type="match status" value="1"/>
</dbReference>
<evidence type="ECO:0000256" key="1">
    <source>
        <dbReference type="ARBA" id="ARBA00004571"/>
    </source>
</evidence>
<dbReference type="Pfam" id="PF13715">
    <property type="entry name" value="CarbopepD_reg_2"/>
    <property type="match status" value="1"/>
</dbReference>
<comment type="caution">
    <text evidence="12">The sequence shown here is derived from an EMBL/GenBank/DDBJ whole genome shotgun (WGS) entry which is preliminary data.</text>
</comment>
<evidence type="ECO:0000259" key="10">
    <source>
        <dbReference type="Pfam" id="PF00593"/>
    </source>
</evidence>
<keyword evidence="4 8" id="KW-0812">Transmembrane</keyword>
<keyword evidence="2 8" id="KW-0813">Transport</keyword>
<evidence type="ECO:0000256" key="4">
    <source>
        <dbReference type="ARBA" id="ARBA00022692"/>
    </source>
</evidence>
<comment type="subcellular location">
    <subcellularLocation>
        <location evidence="1 8">Cell outer membrane</location>
        <topology evidence="1 8">Multi-pass membrane protein</topology>
    </subcellularLocation>
</comment>
<dbReference type="Pfam" id="PF00593">
    <property type="entry name" value="TonB_dep_Rec_b-barrel"/>
    <property type="match status" value="1"/>
</dbReference>
<evidence type="ECO:0000256" key="7">
    <source>
        <dbReference type="ARBA" id="ARBA00023237"/>
    </source>
</evidence>
<feature type="domain" description="TonB-dependent receptor plug" evidence="11">
    <location>
        <begin position="105"/>
        <end position="220"/>
    </location>
</feature>
<keyword evidence="7 8" id="KW-0998">Cell outer membrane</keyword>
<keyword evidence="6 8" id="KW-0472">Membrane</keyword>
<evidence type="ECO:0000256" key="3">
    <source>
        <dbReference type="ARBA" id="ARBA00022452"/>
    </source>
</evidence>
<evidence type="ECO:0000313" key="12">
    <source>
        <dbReference type="EMBL" id="GAA4399269.1"/>
    </source>
</evidence>
<dbReference type="NCBIfam" id="TIGR04056">
    <property type="entry name" value="OMP_RagA_SusC"/>
    <property type="match status" value="1"/>
</dbReference>
<dbReference type="InterPro" id="IPR023996">
    <property type="entry name" value="TonB-dep_OMP_SusC/RagA"/>
</dbReference>
<feature type="domain" description="TonB-dependent receptor-like beta-barrel" evidence="10">
    <location>
        <begin position="396"/>
        <end position="771"/>
    </location>
</feature>
<protein>
    <submittedName>
        <fullName evidence="12">TonB-dependent receptor</fullName>
    </submittedName>
</protein>
<evidence type="ECO:0000256" key="8">
    <source>
        <dbReference type="PROSITE-ProRule" id="PRU01360"/>
    </source>
</evidence>
<dbReference type="Gene3D" id="2.40.170.20">
    <property type="entry name" value="TonB-dependent receptor, beta-barrel domain"/>
    <property type="match status" value="1"/>
</dbReference>
<dbReference type="InterPro" id="IPR008969">
    <property type="entry name" value="CarboxyPept-like_regulatory"/>
</dbReference>
<dbReference type="InterPro" id="IPR036942">
    <property type="entry name" value="Beta-barrel_TonB_sf"/>
</dbReference>
<dbReference type="EMBL" id="BAABHB010000002">
    <property type="protein sequence ID" value="GAA4399269.1"/>
    <property type="molecule type" value="Genomic_DNA"/>
</dbReference>
<proteinExistence type="inferred from homology"/>
<dbReference type="InterPro" id="IPR000531">
    <property type="entry name" value="Beta-barrel_TonB"/>
</dbReference>
<keyword evidence="13" id="KW-1185">Reference proteome</keyword>
<dbReference type="InterPro" id="IPR039426">
    <property type="entry name" value="TonB-dep_rcpt-like"/>
</dbReference>
<gene>
    <name evidence="12" type="ORF">GCM10023187_10830</name>
</gene>
<dbReference type="SUPFAM" id="SSF56935">
    <property type="entry name" value="Porins"/>
    <property type="match status" value="1"/>
</dbReference>
<dbReference type="SUPFAM" id="SSF49464">
    <property type="entry name" value="Carboxypeptidase regulatory domain-like"/>
    <property type="match status" value="1"/>
</dbReference>
<dbReference type="Gene3D" id="2.60.40.1120">
    <property type="entry name" value="Carboxypeptidase-like, regulatory domain"/>
    <property type="match status" value="1"/>
</dbReference>
<sequence length="1041" mass="113270">MVLVGGAVAQPLRVTGRVTSQEDGTGLPGVSVVVKGTQRGTTTDANGTYTIEADNNATLSFSFIGYTSRDIPVNNRTAVDVVLSSDTRQLSEVVVIGYGTAQRTRVTSSISSIGGQAIANLATPSFDQQLAGRAAGVQVTIPSGIIGQPPIIRIRGTNSITSGTQPLIVVDGVPIITGNQSGVTSTNPLGDINPQDIESYEILKDGAATAIYGSRAANGVILITTKRGRKGAGVKVNLDIQGGFTRPISRFDLLNAQEFVNIANEKFTNAGLQPQARLDSANTNTDWQEQIFRTGLSQNYNLSVTGGSERTNYYYSLGYNNITGAIRPNAQNRYSFLTNIDHTVNRFLTVGAKVQVARTQNTGLNTGSNALSGNIANAARLFPNVPIYRASHPTGYNISPDGAVLGNGANLRNIDNNYTNIAFVLDNNIFQAATNRALANGYLQLNFTDWLNFRTQIGADLTSLRDFLSYDPRHGDGRGSNGVVSRTSRELTRWNWQNLLNFDRDFGPHNFNVTLGVEYQKTTVSSFSSGGQNFSDRFFQQNGLVTGTYATQTSSGSFTPTGFDSYFGRVLYSFRDKYLLSFSARNDGISSLPVTNRRGTFLGGSVGYRLGQEEFYRNSGVAQVMNDAKIRASYAEVGNVDIGAFPYAGLFSSAQYATQNGIGYGQAGNPDLRWEASKKIGVGLDLSFLNNRITGTFDFFRNNIDGIILAAPTAPSLGIPGNSISRNVGRMYNQGFEFGVNINAINQEGFRWDVNANFTTIKNRIVELNKNPQGVDQDITFTYTINRVGQPISSLYGYESAGVNPGNGNPLFRKGDGRLVQRDVNTGGYSFYDPANPTVTTNTQGAALSSVDIANGGDRRILGNTQPTYFGGLTNSFSWKGLDLEIFVRFSGGNKIMNVTRQETLLNQDFNNNGREILNRWRADNTNTEVPRLYINRGNIINFNGQTISRFVEPGDFVRIQNIILGYTLPKTLFNPGASFPISSIRLFAQVQNAFTFTKYTGLDPELNFQQGGDTNFNQFGVDYNSNPQIRFINFGVNVGF</sequence>
<evidence type="ECO:0000256" key="5">
    <source>
        <dbReference type="ARBA" id="ARBA00023077"/>
    </source>
</evidence>
<dbReference type="InterPro" id="IPR023997">
    <property type="entry name" value="TonB-dep_OMP_SusC/RagA_CS"/>
</dbReference>
<evidence type="ECO:0000313" key="13">
    <source>
        <dbReference type="Proteomes" id="UP001500936"/>
    </source>
</evidence>